<reference evidence="1" key="1">
    <citation type="submission" date="2024-01" db="EMBL/GenBank/DDBJ databases">
        <title>Synechococcus elongatus PCC 11802, a close yet different native of Synechococcus elongatus PCC 11801.</title>
        <authorList>
            <person name="Jaiswal D."/>
            <person name="Sengupta A."/>
            <person name="Sengupta S."/>
            <person name="Pakrasi H.B."/>
            <person name="Wangikar P."/>
        </authorList>
    </citation>
    <scope>NUCLEOTIDE SEQUENCE</scope>
    <source>
        <strain evidence="1">PCC 11802</strain>
    </source>
</reference>
<name>A0AAT9JR77_SYNEL</name>
<evidence type="ECO:0000313" key="1">
    <source>
        <dbReference type="EMBL" id="QFZ91633.2"/>
    </source>
</evidence>
<dbReference type="EMBL" id="CP034671">
    <property type="protein sequence ID" value="QFZ91633.2"/>
    <property type="molecule type" value="Genomic_DNA"/>
</dbReference>
<proteinExistence type="predicted"/>
<accession>A0AAT9JR77</accession>
<sequence>MVLAILSSILHDFDRILGAQEMRIFKLDDLAAGRERTDALGDRFSPSQGK</sequence>
<protein>
    <submittedName>
        <fullName evidence="1">Uncharacterized protein</fullName>
    </submittedName>
</protein>
<organism evidence="1">
    <name type="scientific">Synechococcus elongatus PCC 11802</name>
    <dbReference type="NCBI Taxonomy" id="2283154"/>
    <lineage>
        <taxon>Bacteria</taxon>
        <taxon>Bacillati</taxon>
        <taxon>Cyanobacteriota</taxon>
        <taxon>Cyanophyceae</taxon>
        <taxon>Synechococcales</taxon>
        <taxon>Synechococcaceae</taxon>
        <taxon>Synechococcus</taxon>
    </lineage>
</organism>
<gene>
    <name evidence="1" type="ORF">EKO22_03885</name>
</gene>
<dbReference type="AlphaFoldDB" id="A0AAT9JR77"/>
<dbReference type="RefSeq" id="WP_338438605.1">
    <property type="nucleotide sequence ID" value="NZ_CP034671.2"/>
</dbReference>